<evidence type="ECO:0000256" key="2">
    <source>
        <dbReference type="ARBA" id="ARBA00022723"/>
    </source>
</evidence>
<dbReference type="GO" id="GO:0009055">
    <property type="term" value="F:electron transfer activity"/>
    <property type="evidence" value="ECO:0007669"/>
    <property type="project" value="InterPro"/>
</dbReference>
<dbReference type="InterPro" id="IPR036909">
    <property type="entry name" value="Cyt_c-like_dom_sf"/>
</dbReference>
<evidence type="ECO:0000259" key="4">
    <source>
        <dbReference type="PROSITE" id="PS51007"/>
    </source>
</evidence>
<accession>A0A1W1BBP2</accession>
<protein>
    <submittedName>
        <fullName evidence="5">Cytochrome C553 (Soluble cytochrome f)</fullName>
    </submittedName>
</protein>
<dbReference type="EMBL" id="FPHB01000012">
    <property type="protein sequence ID" value="SFV50927.1"/>
    <property type="molecule type" value="Genomic_DNA"/>
</dbReference>
<reference evidence="5" key="1">
    <citation type="submission" date="2016-10" db="EMBL/GenBank/DDBJ databases">
        <authorList>
            <person name="de Groot N.N."/>
        </authorList>
    </citation>
    <scope>NUCLEOTIDE SEQUENCE</scope>
</reference>
<gene>
    <name evidence="5" type="ORF">MNB_SM-7-253</name>
</gene>
<dbReference type="GO" id="GO:0020037">
    <property type="term" value="F:heme binding"/>
    <property type="evidence" value="ECO:0007669"/>
    <property type="project" value="InterPro"/>
</dbReference>
<evidence type="ECO:0000313" key="5">
    <source>
        <dbReference type="EMBL" id="SFV50927.1"/>
    </source>
</evidence>
<dbReference type="AlphaFoldDB" id="A0A1W1BBP2"/>
<keyword evidence="1" id="KW-0349">Heme</keyword>
<feature type="domain" description="Cytochrome c" evidence="4">
    <location>
        <begin position="10"/>
        <end position="95"/>
    </location>
</feature>
<organism evidence="5">
    <name type="scientific">hydrothermal vent metagenome</name>
    <dbReference type="NCBI Taxonomy" id="652676"/>
    <lineage>
        <taxon>unclassified sequences</taxon>
        <taxon>metagenomes</taxon>
        <taxon>ecological metagenomes</taxon>
    </lineage>
</organism>
<name>A0A1W1BBP2_9ZZZZ</name>
<keyword evidence="3" id="KW-0408">Iron</keyword>
<dbReference type="InterPro" id="IPR009056">
    <property type="entry name" value="Cyt_c-like_dom"/>
</dbReference>
<dbReference type="PROSITE" id="PS51007">
    <property type="entry name" value="CYTC"/>
    <property type="match status" value="1"/>
</dbReference>
<keyword evidence="2" id="KW-0479">Metal-binding</keyword>
<proteinExistence type="predicted"/>
<dbReference type="SUPFAM" id="SSF46626">
    <property type="entry name" value="Cytochrome c"/>
    <property type="match status" value="1"/>
</dbReference>
<evidence type="ECO:0000256" key="3">
    <source>
        <dbReference type="ARBA" id="ARBA00023004"/>
    </source>
</evidence>
<sequence length="95" mass="9735">MKKLLVTTVASVALASAAFAAVNTAACAGCHGAHFEKHALGKSKIVKDMTKADVEKALLGYKHGGYGGAMKGVMKGQVAKYSDADLKAVAQKIGK</sequence>
<dbReference type="Pfam" id="PF00034">
    <property type="entry name" value="Cytochrom_C"/>
    <property type="match status" value="1"/>
</dbReference>
<dbReference type="GO" id="GO:0046872">
    <property type="term" value="F:metal ion binding"/>
    <property type="evidence" value="ECO:0007669"/>
    <property type="project" value="UniProtKB-KW"/>
</dbReference>
<evidence type="ECO:0000256" key="1">
    <source>
        <dbReference type="ARBA" id="ARBA00022617"/>
    </source>
</evidence>
<dbReference type="Gene3D" id="1.10.760.10">
    <property type="entry name" value="Cytochrome c-like domain"/>
    <property type="match status" value="1"/>
</dbReference>